<proteinExistence type="predicted"/>
<gene>
    <name evidence="1" type="ORF">QO011_006477</name>
</gene>
<evidence type="ECO:0008006" key="3">
    <source>
        <dbReference type="Google" id="ProtNLM"/>
    </source>
</evidence>
<dbReference type="RefSeq" id="WP_307281713.1">
    <property type="nucleotide sequence ID" value="NZ_JAUSVX010000016.1"/>
</dbReference>
<accession>A0ABU0JGM0</accession>
<dbReference type="EMBL" id="JAUSVX010000016">
    <property type="protein sequence ID" value="MDQ0473441.1"/>
    <property type="molecule type" value="Genomic_DNA"/>
</dbReference>
<reference evidence="1 2" key="1">
    <citation type="submission" date="2023-07" db="EMBL/GenBank/DDBJ databases">
        <title>Genomic Encyclopedia of Type Strains, Phase IV (KMG-IV): sequencing the most valuable type-strain genomes for metagenomic binning, comparative biology and taxonomic classification.</title>
        <authorList>
            <person name="Goeker M."/>
        </authorList>
    </citation>
    <scope>NUCLEOTIDE SEQUENCE [LARGE SCALE GENOMIC DNA]</scope>
    <source>
        <strain evidence="1 2">DSM 19619</strain>
    </source>
</reference>
<sequence>MASPSIYCIDTSSILTWYVDIYPPAIFPKLPERIEQLVEVGRMRAPKAVFDEIKSDDCHKWAKAQTDLFVEESVAVQRIVRQLMATHHNPAKPLKGINGADPFVIAMAKAGGPNWVVVSDEHAGTLESRKIPFVCNAEGVSCINFKAMMLAEGWTFT</sequence>
<evidence type="ECO:0000313" key="1">
    <source>
        <dbReference type="EMBL" id="MDQ0473441.1"/>
    </source>
</evidence>
<keyword evidence="2" id="KW-1185">Reference proteome</keyword>
<dbReference type="InterPro" id="IPR016541">
    <property type="entry name" value="UCP008505"/>
</dbReference>
<comment type="caution">
    <text evidence="1">The sequence shown here is derived from an EMBL/GenBank/DDBJ whole genome shotgun (WGS) entry which is preliminary data.</text>
</comment>
<evidence type="ECO:0000313" key="2">
    <source>
        <dbReference type="Proteomes" id="UP001242480"/>
    </source>
</evidence>
<name>A0ABU0JGM0_9HYPH</name>
<dbReference type="Proteomes" id="UP001242480">
    <property type="component" value="Unassembled WGS sequence"/>
</dbReference>
<protein>
    <recommendedName>
        <fullName evidence="3">DUF4411 family protein</fullName>
    </recommendedName>
</protein>
<organism evidence="1 2">
    <name type="scientific">Labrys wisconsinensis</name>
    <dbReference type="NCBI Taxonomy" id="425677"/>
    <lineage>
        <taxon>Bacteria</taxon>
        <taxon>Pseudomonadati</taxon>
        <taxon>Pseudomonadota</taxon>
        <taxon>Alphaproteobacteria</taxon>
        <taxon>Hyphomicrobiales</taxon>
        <taxon>Xanthobacteraceae</taxon>
        <taxon>Labrys</taxon>
    </lineage>
</organism>
<dbReference type="PIRSF" id="PIRSF008505">
    <property type="entry name" value="UCP008505"/>
    <property type="match status" value="1"/>
</dbReference>
<dbReference type="Pfam" id="PF14367">
    <property type="entry name" value="DUF4411"/>
    <property type="match status" value="1"/>
</dbReference>